<accession>A0A2L0F4D5</accession>
<dbReference type="EMBL" id="CP012673">
    <property type="protein sequence ID" value="AUX46309.1"/>
    <property type="molecule type" value="Genomic_DNA"/>
</dbReference>
<proteinExistence type="predicted"/>
<feature type="transmembrane region" description="Helical" evidence="2">
    <location>
        <begin position="158"/>
        <end position="177"/>
    </location>
</feature>
<keyword evidence="2" id="KW-0812">Transmembrane</keyword>
<feature type="transmembrane region" description="Helical" evidence="2">
    <location>
        <begin position="224"/>
        <end position="248"/>
    </location>
</feature>
<keyword evidence="2" id="KW-1133">Transmembrane helix</keyword>
<feature type="transmembrane region" description="Helical" evidence="2">
    <location>
        <begin position="295"/>
        <end position="315"/>
    </location>
</feature>
<feature type="transmembrane region" description="Helical" evidence="2">
    <location>
        <begin position="438"/>
        <end position="457"/>
    </location>
</feature>
<evidence type="ECO:0008006" key="5">
    <source>
        <dbReference type="Google" id="ProtNLM"/>
    </source>
</evidence>
<feature type="transmembrane region" description="Helical" evidence="2">
    <location>
        <begin position="260"/>
        <end position="289"/>
    </location>
</feature>
<feature type="compositionally biased region" description="Basic residues" evidence="1">
    <location>
        <begin position="1"/>
        <end position="14"/>
    </location>
</feature>
<evidence type="ECO:0000313" key="3">
    <source>
        <dbReference type="EMBL" id="AUX46309.1"/>
    </source>
</evidence>
<keyword evidence="2" id="KW-0472">Membrane</keyword>
<feature type="region of interest" description="Disordered" evidence="1">
    <location>
        <begin position="45"/>
        <end position="67"/>
    </location>
</feature>
<protein>
    <recommendedName>
        <fullName evidence="5">Glycosyltransferase RgtA/B/C/D-like domain-containing protein</fullName>
    </recommendedName>
</protein>
<evidence type="ECO:0000256" key="1">
    <source>
        <dbReference type="SAM" id="MobiDB-lite"/>
    </source>
</evidence>
<evidence type="ECO:0000256" key="2">
    <source>
        <dbReference type="SAM" id="Phobius"/>
    </source>
</evidence>
<feature type="transmembrane region" description="Helical" evidence="2">
    <location>
        <begin position="463"/>
        <end position="483"/>
    </location>
</feature>
<feature type="region of interest" description="Disordered" evidence="1">
    <location>
        <begin position="1"/>
        <end position="23"/>
    </location>
</feature>
<reference evidence="3 4" key="1">
    <citation type="submission" date="2015-09" db="EMBL/GenBank/DDBJ databases">
        <title>Sorangium comparison.</title>
        <authorList>
            <person name="Zaburannyi N."/>
            <person name="Bunk B."/>
            <person name="Overmann J."/>
            <person name="Mueller R."/>
        </authorList>
    </citation>
    <scope>NUCLEOTIDE SEQUENCE [LARGE SCALE GENOMIC DNA]</scope>
    <source>
        <strain evidence="3 4">So ce26</strain>
    </source>
</reference>
<name>A0A2L0F4D5_SORCE</name>
<dbReference type="AlphaFoldDB" id="A0A2L0F4D5"/>
<feature type="transmembrane region" description="Helical" evidence="2">
    <location>
        <begin position="184"/>
        <end position="204"/>
    </location>
</feature>
<feature type="region of interest" description="Disordered" evidence="1">
    <location>
        <begin position="385"/>
        <end position="419"/>
    </location>
</feature>
<dbReference type="Proteomes" id="UP000238348">
    <property type="component" value="Chromosome"/>
</dbReference>
<feature type="compositionally biased region" description="Low complexity" evidence="1">
    <location>
        <begin position="51"/>
        <end position="67"/>
    </location>
</feature>
<feature type="transmembrane region" description="Helical" evidence="2">
    <location>
        <begin position="490"/>
        <end position="512"/>
    </location>
</feature>
<organism evidence="3 4">
    <name type="scientific">Sorangium cellulosum</name>
    <name type="common">Polyangium cellulosum</name>
    <dbReference type="NCBI Taxonomy" id="56"/>
    <lineage>
        <taxon>Bacteria</taxon>
        <taxon>Pseudomonadati</taxon>
        <taxon>Myxococcota</taxon>
        <taxon>Polyangia</taxon>
        <taxon>Polyangiales</taxon>
        <taxon>Polyangiaceae</taxon>
        <taxon>Sorangium</taxon>
    </lineage>
</organism>
<feature type="compositionally biased region" description="Pro residues" evidence="1">
    <location>
        <begin position="399"/>
        <end position="419"/>
    </location>
</feature>
<gene>
    <name evidence="3" type="ORF">SOCE26_078140</name>
</gene>
<feature type="transmembrane region" description="Helical" evidence="2">
    <location>
        <begin position="98"/>
        <end position="120"/>
    </location>
</feature>
<sequence length="657" mass="70690">MRGRVHISRARGRASGRGASAQGAPWSCRAAADILLDPRRDGSFPPTLGTLSPSADPPAAASPRRAPLSGPLRRAALAARRAALAARRAALAARRAPLGAALALVVVAASVYVIAVPLAAVRYPPMTDLPFHAAETAALRHYLDPAWHFREQFTLQPIAVPYLSMYALGALLMVVLPPVAAVKVAAAAMLALLPAGLAVLFHGLKRSPLLGVLGLSLVWCNLTHWGFLNHMGALGLFAMVVGLTLLLLDRPSRGRQIALALALVALFFTHIFRFPFALAAVVGTAIVLFPATRRLRPIALPLAPSLVLFAAWLVARPKTLRGEPFAIEPHWDRLREIPSLLFTSFTDPAEAVAAGRAARLVIAALLVCAAGAALRRAGAFAGPASAPAPPGPSAQRAPSEPPLAPSEPPLAPSEPPLAPPSPPSPLAWLARQWTFTRAAAFVPIACAAVFLGLFLTLPVQIGLWWYVYPREIVAALFLAFGAFPDLPRSPWLKVPVVLALSGAAISLGAVTLDNYRRFDRATQDFDAIIARIPPAPKLLYLVFDHGGSTRTTTPFIHLPAWVQATRGGWLSFHFAVWDASPVAYRPRTEPGAVVPPPTPLRWEWTPEKFDVRRHGAFFDWFLVRRRAGARNLFAKDPSIVPVDHVGDWWLYRRTNAP</sequence>
<evidence type="ECO:0000313" key="4">
    <source>
        <dbReference type="Proteomes" id="UP000238348"/>
    </source>
</evidence>